<dbReference type="Pfam" id="PF19866">
    <property type="entry name" value="DUF6339"/>
    <property type="match status" value="1"/>
</dbReference>
<reference evidence="1 2" key="1">
    <citation type="submission" date="2019-11" db="EMBL/GenBank/DDBJ databases">
        <title>Genome sequences of 17 halophilic strains isolated from different environments.</title>
        <authorList>
            <person name="Furrow R.E."/>
        </authorList>
    </citation>
    <scope>NUCLEOTIDE SEQUENCE [LARGE SCALE GENOMIC DNA]</scope>
    <source>
        <strain evidence="1 2">22517_05_Cabo</strain>
    </source>
</reference>
<accession>A0A6B1I5Z0</accession>
<proteinExistence type="predicted"/>
<protein>
    <submittedName>
        <fullName evidence="1">Uncharacterized protein</fullName>
    </submittedName>
</protein>
<dbReference type="EMBL" id="WMEO01000006">
    <property type="protein sequence ID" value="MYL16162.1"/>
    <property type="molecule type" value="Genomic_DNA"/>
</dbReference>
<sequence>MTEQNTLHRLTEEGQRLVSDPFLKGDAEIDPDDLAEFVEPMPGEPTADLEALDAAVDRVVSNHSRYDAAMDGALAVEVHRHLDVSRRVAGDPGLWHWLAVERYPHFVRHRWKYRSETAMREKFLGAGSDLYSNAIHRLWWIAELTYDESTQDYEVTDSVFGNQTIVNKVFDRWFARYEPAAVAVVRAVADEDSRIVDEATNQFNHALSSVQLEGLNEDEAGEMIREIVEDVK</sequence>
<dbReference type="InterPro" id="IPR045920">
    <property type="entry name" value="DUF6339"/>
</dbReference>
<organism evidence="1 2">
    <name type="scientific">Halorubrum distributum</name>
    <dbReference type="NCBI Taxonomy" id="29283"/>
    <lineage>
        <taxon>Archaea</taxon>
        <taxon>Methanobacteriati</taxon>
        <taxon>Methanobacteriota</taxon>
        <taxon>Stenosarchaea group</taxon>
        <taxon>Halobacteria</taxon>
        <taxon>Halobacteriales</taxon>
        <taxon>Haloferacaceae</taxon>
        <taxon>Halorubrum</taxon>
        <taxon>Halorubrum distributum group</taxon>
    </lineage>
</organism>
<dbReference type="AlphaFoldDB" id="A0A6B1I5Z0"/>
<dbReference type="Proteomes" id="UP000460194">
    <property type="component" value="Unassembled WGS sequence"/>
</dbReference>
<gene>
    <name evidence="1" type="ORF">GLW36_05795</name>
</gene>
<evidence type="ECO:0000313" key="1">
    <source>
        <dbReference type="EMBL" id="MYL16162.1"/>
    </source>
</evidence>
<dbReference type="RefSeq" id="WP_321169651.1">
    <property type="nucleotide sequence ID" value="NZ_WMEO01000006.1"/>
</dbReference>
<name>A0A6B1I5Z0_9EURY</name>
<evidence type="ECO:0000313" key="2">
    <source>
        <dbReference type="Proteomes" id="UP000460194"/>
    </source>
</evidence>
<comment type="caution">
    <text evidence="1">The sequence shown here is derived from an EMBL/GenBank/DDBJ whole genome shotgun (WGS) entry which is preliminary data.</text>
</comment>